<dbReference type="GO" id="GO:0005634">
    <property type="term" value="C:nucleus"/>
    <property type="evidence" value="ECO:0007669"/>
    <property type="project" value="UniProtKB-SubCell"/>
</dbReference>
<dbReference type="PANTHER" id="PTHR16288">
    <property type="entry name" value="WD40 REPEAT PROTEIN 4"/>
    <property type="match status" value="1"/>
</dbReference>
<reference evidence="5 6" key="1">
    <citation type="journal article" date="2018" name="Mol. Plant">
        <title>The genome of Artemisia annua provides insight into the evolution of Asteraceae family and artemisinin biosynthesis.</title>
        <authorList>
            <person name="Shen Q."/>
            <person name="Zhang L."/>
            <person name="Liao Z."/>
            <person name="Wang S."/>
            <person name="Yan T."/>
            <person name="Shi P."/>
            <person name="Liu M."/>
            <person name="Fu X."/>
            <person name="Pan Q."/>
            <person name="Wang Y."/>
            <person name="Lv Z."/>
            <person name="Lu X."/>
            <person name="Zhang F."/>
            <person name="Jiang W."/>
            <person name="Ma Y."/>
            <person name="Chen M."/>
            <person name="Hao X."/>
            <person name="Li L."/>
            <person name="Tang Y."/>
            <person name="Lv G."/>
            <person name="Zhou Y."/>
            <person name="Sun X."/>
            <person name="Brodelius P.E."/>
            <person name="Rose J.K.C."/>
            <person name="Tang K."/>
        </authorList>
    </citation>
    <scope>NUCLEOTIDE SEQUENCE [LARGE SCALE GENOMIC DNA]</scope>
    <source>
        <strain evidence="6">cv. Huhao1</strain>
        <tissue evidence="5">Leaf</tissue>
    </source>
</reference>
<sequence length="78" mass="9055">MKLDILQSQRWLCDNMRMVKLLCRLETIRCIITSLEFSTDGKLIVTADRDFKIRVTVLPKKLLDGAHEMDSFCLGHTE</sequence>
<dbReference type="AlphaFoldDB" id="A0A2U1MEI7"/>
<evidence type="ECO:0000256" key="3">
    <source>
        <dbReference type="ARBA" id="ARBA00022737"/>
    </source>
</evidence>
<keyword evidence="5" id="KW-0808">Transferase</keyword>
<keyword evidence="3" id="KW-0677">Repeat</keyword>
<dbReference type="STRING" id="35608.A0A2U1MEI7"/>
<comment type="caution">
    <text evidence="5">The sequence shown here is derived from an EMBL/GenBank/DDBJ whole genome shotgun (WGS) entry which is preliminary data.</text>
</comment>
<evidence type="ECO:0000313" key="5">
    <source>
        <dbReference type="EMBL" id="PWA59683.1"/>
    </source>
</evidence>
<keyword evidence="4" id="KW-0539">Nucleus</keyword>
<proteinExistence type="predicted"/>
<keyword evidence="6" id="KW-1185">Reference proteome</keyword>
<evidence type="ECO:0000256" key="2">
    <source>
        <dbReference type="ARBA" id="ARBA00022574"/>
    </source>
</evidence>
<evidence type="ECO:0000256" key="1">
    <source>
        <dbReference type="ARBA" id="ARBA00004123"/>
    </source>
</evidence>
<comment type="subcellular location">
    <subcellularLocation>
        <location evidence="1">Nucleus</location>
    </subcellularLocation>
</comment>
<dbReference type="PANTHER" id="PTHR16288:SF0">
    <property type="entry name" value="TRNA (GUANINE-N(7)-)-METHYLTRANSFERASE NON-CATALYTIC SUBUNIT WDR4"/>
    <property type="match status" value="1"/>
</dbReference>
<dbReference type="EMBL" id="PKPP01005559">
    <property type="protein sequence ID" value="PWA59683.1"/>
    <property type="molecule type" value="Genomic_DNA"/>
</dbReference>
<keyword evidence="5" id="KW-0489">Methyltransferase</keyword>
<dbReference type="GO" id="GO:0036265">
    <property type="term" value="P:RNA (guanine-N7)-methylation"/>
    <property type="evidence" value="ECO:0007669"/>
    <property type="project" value="InterPro"/>
</dbReference>
<name>A0A2U1MEI7_ARTAN</name>
<dbReference type="GO" id="GO:0008168">
    <property type="term" value="F:methyltransferase activity"/>
    <property type="evidence" value="ECO:0007669"/>
    <property type="project" value="UniProtKB-KW"/>
</dbReference>
<evidence type="ECO:0000256" key="4">
    <source>
        <dbReference type="ARBA" id="ARBA00023242"/>
    </source>
</evidence>
<gene>
    <name evidence="5" type="ORF">CTI12_AA319910</name>
</gene>
<dbReference type="GO" id="GO:0005829">
    <property type="term" value="C:cytosol"/>
    <property type="evidence" value="ECO:0007669"/>
    <property type="project" value="TreeGrafter"/>
</dbReference>
<dbReference type="GO" id="GO:0043527">
    <property type="term" value="C:tRNA methyltransferase complex"/>
    <property type="evidence" value="ECO:0007669"/>
    <property type="project" value="TreeGrafter"/>
</dbReference>
<keyword evidence="2" id="KW-0853">WD repeat</keyword>
<dbReference type="InterPro" id="IPR028884">
    <property type="entry name" value="Trm82"/>
</dbReference>
<dbReference type="OrthoDB" id="339900at2759"/>
<organism evidence="5 6">
    <name type="scientific">Artemisia annua</name>
    <name type="common">Sweet wormwood</name>
    <dbReference type="NCBI Taxonomy" id="35608"/>
    <lineage>
        <taxon>Eukaryota</taxon>
        <taxon>Viridiplantae</taxon>
        <taxon>Streptophyta</taxon>
        <taxon>Embryophyta</taxon>
        <taxon>Tracheophyta</taxon>
        <taxon>Spermatophyta</taxon>
        <taxon>Magnoliopsida</taxon>
        <taxon>eudicotyledons</taxon>
        <taxon>Gunneridae</taxon>
        <taxon>Pentapetalae</taxon>
        <taxon>asterids</taxon>
        <taxon>campanulids</taxon>
        <taxon>Asterales</taxon>
        <taxon>Asteraceae</taxon>
        <taxon>Asteroideae</taxon>
        <taxon>Anthemideae</taxon>
        <taxon>Artemisiinae</taxon>
        <taxon>Artemisia</taxon>
    </lineage>
</organism>
<evidence type="ECO:0000313" key="6">
    <source>
        <dbReference type="Proteomes" id="UP000245207"/>
    </source>
</evidence>
<protein>
    <submittedName>
        <fullName evidence="5">tRNA (Guanine-N(7)-)-methyltransferase non-catalytic subunit wdr4</fullName>
    </submittedName>
</protein>
<dbReference type="Proteomes" id="UP000245207">
    <property type="component" value="Unassembled WGS sequence"/>
</dbReference>
<accession>A0A2U1MEI7</accession>
<dbReference type="GO" id="GO:0006400">
    <property type="term" value="P:tRNA modification"/>
    <property type="evidence" value="ECO:0007669"/>
    <property type="project" value="TreeGrafter"/>
</dbReference>